<dbReference type="AlphaFoldDB" id="A0A327MCU5"/>
<dbReference type="Proteomes" id="UP000249065">
    <property type="component" value="Unassembled WGS sequence"/>
</dbReference>
<dbReference type="Gene3D" id="3.30.720.120">
    <property type="match status" value="1"/>
</dbReference>
<proteinExistence type="predicted"/>
<keyword evidence="3" id="KW-1185">Reference proteome</keyword>
<name>A0A327MCU5_9PROT</name>
<dbReference type="InterPro" id="IPR029068">
    <property type="entry name" value="Glyas_Bleomycin-R_OHBP_Dase"/>
</dbReference>
<dbReference type="Gene3D" id="3.30.720.110">
    <property type="match status" value="1"/>
</dbReference>
<comment type="caution">
    <text evidence="2">The sequence shown here is derived from an EMBL/GenBank/DDBJ whole genome shotgun (WGS) entry which is preliminary data.</text>
</comment>
<dbReference type="EMBL" id="QLIX01000002">
    <property type="protein sequence ID" value="RAI60236.1"/>
    <property type="molecule type" value="Genomic_DNA"/>
</dbReference>
<dbReference type="Pfam" id="PF00903">
    <property type="entry name" value="Glyoxalase"/>
    <property type="match status" value="1"/>
</dbReference>
<reference evidence="3" key="1">
    <citation type="submission" date="2018-06" db="EMBL/GenBank/DDBJ databases">
        <authorList>
            <person name="Khan S.A."/>
        </authorList>
    </citation>
    <scope>NUCLEOTIDE SEQUENCE [LARGE SCALE GENOMIC DNA]</scope>
    <source>
        <strain evidence="3">DB-1506</strain>
    </source>
</reference>
<evidence type="ECO:0000313" key="2">
    <source>
        <dbReference type="EMBL" id="RAI60236.1"/>
    </source>
</evidence>
<accession>A0A327MCU5</accession>
<gene>
    <name evidence="2" type="ORF">DOO78_03950</name>
</gene>
<feature type="domain" description="VOC" evidence="1">
    <location>
        <begin position="2"/>
        <end position="127"/>
    </location>
</feature>
<dbReference type="RefSeq" id="WP_111468422.1">
    <property type="nucleotide sequence ID" value="NZ_QLIX01000002.1"/>
</dbReference>
<dbReference type="InterPro" id="IPR037523">
    <property type="entry name" value="VOC_core"/>
</dbReference>
<dbReference type="PANTHER" id="PTHR34109:SF1">
    <property type="entry name" value="VOC DOMAIN-CONTAINING PROTEIN"/>
    <property type="match status" value="1"/>
</dbReference>
<sequence>MPATIIPTLPYRDAATAVDWLCRAFGFTRHAVYQDEDGGVAHAQLIFGSGMIMLGNAREEGSGSIQYPPAGHVTQSAYIVVKDADAHHARAVREGAEVVAPLKDEAYGGRSYSCRDPEGHLWHFGTYDPWAKR</sequence>
<dbReference type="PROSITE" id="PS51819">
    <property type="entry name" value="VOC"/>
    <property type="match status" value="1"/>
</dbReference>
<dbReference type="InterPro" id="IPR004360">
    <property type="entry name" value="Glyas_Fos-R_dOase_dom"/>
</dbReference>
<dbReference type="SUPFAM" id="SSF54593">
    <property type="entry name" value="Glyoxalase/Bleomycin resistance protein/Dihydroxybiphenyl dioxygenase"/>
    <property type="match status" value="1"/>
</dbReference>
<dbReference type="OrthoDB" id="9806868at2"/>
<evidence type="ECO:0000259" key="1">
    <source>
        <dbReference type="PROSITE" id="PS51819"/>
    </source>
</evidence>
<protein>
    <submittedName>
        <fullName evidence="2">Glyoxalase</fullName>
    </submittedName>
</protein>
<evidence type="ECO:0000313" key="3">
    <source>
        <dbReference type="Proteomes" id="UP000249065"/>
    </source>
</evidence>
<dbReference type="PANTHER" id="PTHR34109">
    <property type="entry name" value="BNAUNNG04460D PROTEIN-RELATED"/>
    <property type="match status" value="1"/>
</dbReference>
<organism evidence="2 3">
    <name type="scientific">Roseicella frigidaeris</name>
    <dbReference type="NCBI Taxonomy" id="2230885"/>
    <lineage>
        <taxon>Bacteria</taxon>
        <taxon>Pseudomonadati</taxon>
        <taxon>Pseudomonadota</taxon>
        <taxon>Alphaproteobacteria</taxon>
        <taxon>Acetobacterales</taxon>
        <taxon>Roseomonadaceae</taxon>
        <taxon>Roseicella</taxon>
    </lineage>
</organism>